<sequence>MSLEKIKTPCIGLCSTVYGDRVCRGCKRFDHEVIEWNGYGEDQKRSVLQRFECLLSQVMLDKCEIFDPDLLALRVQSGRINCSPLNSIQYCAYQVIRRGAGVIRNIEEFGIRILPAYSQLRLVELRDVIDREFFSLSEQRYGTGG</sequence>
<dbReference type="EMBL" id="CP077074">
    <property type="protein sequence ID" value="QXH38990.1"/>
    <property type="molecule type" value="Genomic_DNA"/>
</dbReference>
<accession>A0ABX8MI70</accession>
<reference evidence="1" key="1">
    <citation type="submission" date="2021-06" db="EMBL/GenBank/DDBJ databases">
        <title>Updating the genus Pseudomonas: Description of 43 new species and partition of the Pseudomonas putida group.</title>
        <authorList>
            <person name="Girard L."/>
            <person name="Lood C."/>
            <person name="Vandamme P."/>
            <person name="Rokni-Zadeh H."/>
            <person name="van Noort V."/>
            <person name="Hofte M."/>
            <person name="Lavigne R."/>
            <person name="De Mot R."/>
        </authorList>
    </citation>
    <scope>NUCLEOTIDE SEQUENCE</scope>
    <source>
        <strain evidence="1">CMR12a</strain>
    </source>
</reference>
<evidence type="ECO:0000313" key="1">
    <source>
        <dbReference type="EMBL" id="QXH38990.1"/>
    </source>
</evidence>
<name>A0ABX8MI70_9PSED</name>
<dbReference type="InterPro" id="IPR010710">
    <property type="entry name" value="DUF1289"/>
</dbReference>
<dbReference type="RefSeq" id="WP_124347850.1">
    <property type="nucleotide sequence ID" value="NZ_CP027706.1"/>
</dbReference>
<proteinExistence type="predicted"/>
<gene>
    <name evidence="1" type="ORF">KSS89_22480</name>
</gene>
<dbReference type="Pfam" id="PF06945">
    <property type="entry name" value="DUF1289"/>
    <property type="match status" value="1"/>
</dbReference>
<organism evidence="1 2">
    <name type="scientific">Pseudomonas sessilinigenes</name>
    <dbReference type="NCBI Taxonomy" id="658629"/>
    <lineage>
        <taxon>Bacteria</taxon>
        <taxon>Pseudomonadati</taxon>
        <taxon>Pseudomonadota</taxon>
        <taxon>Gammaproteobacteria</taxon>
        <taxon>Pseudomonadales</taxon>
        <taxon>Pseudomonadaceae</taxon>
        <taxon>Pseudomonas</taxon>
    </lineage>
</organism>
<protein>
    <submittedName>
        <fullName evidence="1">DUF1289 domain-containing protein</fullName>
    </submittedName>
</protein>
<evidence type="ECO:0000313" key="2">
    <source>
        <dbReference type="Proteomes" id="UP000693952"/>
    </source>
</evidence>
<keyword evidence="2" id="KW-1185">Reference proteome</keyword>
<dbReference type="Proteomes" id="UP000693952">
    <property type="component" value="Chromosome"/>
</dbReference>
<dbReference type="PANTHER" id="PTHR35175:SF1">
    <property type="entry name" value="OXIDOREDUCTASE"/>
    <property type="match status" value="1"/>
</dbReference>
<dbReference type="PANTHER" id="PTHR35175">
    <property type="entry name" value="DUF1289 DOMAIN-CONTAINING PROTEIN"/>
    <property type="match status" value="1"/>
</dbReference>